<dbReference type="GO" id="GO:0006749">
    <property type="term" value="P:glutathione metabolic process"/>
    <property type="evidence" value="ECO:0007669"/>
    <property type="project" value="InterPro"/>
</dbReference>
<name>A0A1M6C9X5_9FIRM</name>
<dbReference type="FunFam" id="3.60.15.10:FF:000030">
    <property type="entry name" value="Metallo-beta-lactamase family protein"/>
    <property type="match status" value="1"/>
</dbReference>
<dbReference type="Pfam" id="PF00753">
    <property type="entry name" value="Lactamase_B"/>
    <property type="match status" value="1"/>
</dbReference>
<dbReference type="Pfam" id="PF00581">
    <property type="entry name" value="Rhodanese"/>
    <property type="match status" value="2"/>
</dbReference>
<dbReference type="InterPro" id="IPR001763">
    <property type="entry name" value="Rhodanese-like_dom"/>
</dbReference>
<sequence length="455" mass="50626">MLLKHYFVEKIAHSSYILAGDNECAVVDPRRDVDFYIDEARKLGLRITHILETHLHADFVSGHVELAEKTGAKIFMPGVENASFQYIEVKEGYVFDMEDMRIKVVETPGHTPEHVSYVLSDLSRGEEPIGVFVGDTLFVGDVGRPDLFPDRAQELAEKLYDSLFNKLLKLPDYCEVYPAHGAGSLCGKSMAAKYTTTIGYEKKYNETLQIKDMDEFVKALTNDMPEVPDHFARSSAINGHGPLPLYKLPKMKTMTPAEFNEAYQDPNTIILDVRSYFSFGGLHVPGAYSIDSTGNLPIFAGWILPPEKNVLLVAETYSIASAASIWLKRVGIDNVTGFLQAGMHQWVVEGLPIDHIAQISPADLEDMMKEGNTVLIDGRDNNAYDEVHAEESVNIPAHELRTRYGELDDNKNIVVYCNSGGRSNMGISILKQKGFKNVYNLAGGMNGYLAYKGVL</sequence>
<dbReference type="PANTHER" id="PTHR43084:SF1">
    <property type="entry name" value="PERSULFIDE DIOXYGENASE ETHE1, MITOCHONDRIAL"/>
    <property type="match status" value="1"/>
</dbReference>
<proteinExistence type="predicted"/>
<protein>
    <submittedName>
        <fullName evidence="3">Glyoxylase, beta-lactamase superfamily II</fullName>
    </submittedName>
</protein>
<dbReference type="AlphaFoldDB" id="A0A1M6C9X5"/>
<dbReference type="CDD" id="cd07724">
    <property type="entry name" value="POD-like_MBL-fold"/>
    <property type="match status" value="1"/>
</dbReference>
<dbReference type="InterPro" id="IPR036873">
    <property type="entry name" value="Rhodanese-like_dom_sf"/>
</dbReference>
<dbReference type="InterPro" id="IPR001279">
    <property type="entry name" value="Metallo-B-lactamas"/>
</dbReference>
<dbReference type="STRING" id="1121476.SAMN02745751_00635"/>
<reference evidence="3 4" key="1">
    <citation type="submission" date="2016-11" db="EMBL/GenBank/DDBJ databases">
        <authorList>
            <person name="Jaros S."/>
            <person name="Januszkiewicz K."/>
            <person name="Wedrychowicz H."/>
        </authorList>
    </citation>
    <scope>NUCLEOTIDE SEQUENCE [LARGE SCALE GENOMIC DNA]</scope>
    <source>
        <strain evidence="3 4">DSM 17477</strain>
    </source>
</reference>
<dbReference type="PANTHER" id="PTHR43084">
    <property type="entry name" value="PERSULFIDE DIOXYGENASE ETHE1"/>
    <property type="match status" value="1"/>
</dbReference>
<feature type="domain" description="Rhodanese" evidence="2">
    <location>
        <begin position="369"/>
        <end position="453"/>
    </location>
</feature>
<dbReference type="InterPro" id="IPR036866">
    <property type="entry name" value="RibonucZ/Hydroxyglut_hydro"/>
</dbReference>
<dbReference type="CDD" id="cd00158">
    <property type="entry name" value="RHOD"/>
    <property type="match status" value="1"/>
</dbReference>
<dbReference type="Gene3D" id="3.40.250.10">
    <property type="entry name" value="Rhodanese-like domain"/>
    <property type="match status" value="2"/>
</dbReference>
<keyword evidence="1" id="KW-0479">Metal-binding</keyword>
<organism evidence="3 4">
    <name type="scientific">Dethiosulfatibacter aminovorans DSM 17477</name>
    <dbReference type="NCBI Taxonomy" id="1121476"/>
    <lineage>
        <taxon>Bacteria</taxon>
        <taxon>Bacillati</taxon>
        <taxon>Bacillota</taxon>
        <taxon>Tissierellia</taxon>
        <taxon>Dethiosulfatibacter</taxon>
    </lineage>
</organism>
<dbReference type="EMBL" id="FQZL01000005">
    <property type="protein sequence ID" value="SHI57809.1"/>
    <property type="molecule type" value="Genomic_DNA"/>
</dbReference>
<dbReference type="Gene3D" id="3.60.15.10">
    <property type="entry name" value="Ribonuclease Z/Hydroxyacylglutathione hydrolase-like"/>
    <property type="match status" value="1"/>
</dbReference>
<dbReference type="GO" id="GO:0050313">
    <property type="term" value="F:sulfur dioxygenase activity"/>
    <property type="evidence" value="ECO:0007669"/>
    <property type="project" value="InterPro"/>
</dbReference>
<dbReference type="InterPro" id="IPR044528">
    <property type="entry name" value="POD-like_MBL-fold"/>
</dbReference>
<feature type="domain" description="Rhodanese" evidence="2">
    <location>
        <begin position="264"/>
        <end position="355"/>
    </location>
</feature>
<dbReference type="SMART" id="SM00450">
    <property type="entry name" value="RHOD"/>
    <property type="match status" value="2"/>
</dbReference>
<dbReference type="SMART" id="SM00849">
    <property type="entry name" value="Lactamase_B"/>
    <property type="match status" value="1"/>
</dbReference>
<keyword evidence="4" id="KW-1185">Reference proteome</keyword>
<dbReference type="Proteomes" id="UP000184052">
    <property type="component" value="Unassembled WGS sequence"/>
</dbReference>
<evidence type="ECO:0000256" key="1">
    <source>
        <dbReference type="ARBA" id="ARBA00022723"/>
    </source>
</evidence>
<gene>
    <name evidence="3" type="ORF">SAMN02745751_00635</name>
</gene>
<dbReference type="OrthoDB" id="9802248at2"/>
<dbReference type="GO" id="GO:0070813">
    <property type="term" value="P:hydrogen sulfide metabolic process"/>
    <property type="evidence" value="ECO:0007669"/>
    <property type="project" value="TreeGrafter"/>
</dbReference>
<evidence type="ECO:0000313" key="4">
    <source>
        <dbReference type="Proteomes" id="UP000184052"/>
    </source>
</evidence>
<dbReference type="PROSITE" id="PS50206">
    <property type="entry name" value="RHODANESE_3"/>
    <property type="match status" value="2"/>
</dbReference>
<accession>A0A1M6C9X5</accession>
<dbReference type="InterPro" id="IPR051682">
    <property type="entry name" value="Mito_Persulfide_Diox"/>
</dbReference>
<dbReference type="SUPFAM" id="SSF56281">
    <property type="entry name" value="Metallo-hydrolase/oxidoreductase"/>
    <property type="match status" value="1"/>
</dbReference>
<evidence type="ECO:0000313" key="3">
    <source>
        <dbReference type="EMBL" id="SHI57809.1"/>
    </source>
</evidence>
<dbReference type="RefSeq" id="WP_073046985.1">
    <property type="nucleotide sequence ID" value="NZ_FQZL01000005.1"/>
</dbReference>
<dbReference type="GO" id="GO:0046872">
    <property type="term" value="F:metal ion binding"/>
    <property type="evidence" value="ECO:0007669"/>
    <property type="project" value="UniProtKB-KW"/>
</dbReference>
<dbReference type="SUPFAM" id="SSF52821">
    <property type="entry name" value="Rhodanese/Cell cycle control phosphatase"/>
    <property type="match status" value="2"/>
</dbReference>
<evidence type="ECO:0000259" key="2">
    <source>
        <dbReference type="PROSITE" id="PS50206"/>
    </source>
</evidence>